<dbReference type="SMART" id="SM00062">
    <property type="entry name" value="PBPb"/>
    <property type="match status" value="1"/>
</dbReference>
<dbReference type="CDD" id="cd13708">
    <property type="entry name" value="PBP2_BvgS_like_1"/>
    <property type="match status" value="1"/>
</dbReference>
<feature type="transmembrane region" description="Helical" evidence="2">
    <location>
        <begin position="272"/>
        <end position="291"/>
    </location>
</feature>
<dbReference type="Pfam" id="PF00497">
    <property type="entry name" value="SBP_bac_3"/>
    <property type="match status" value="1"/>
</dbReference>
<dbReference type="Gene3D" id="3.40.190.10">
    <property type="entry name" value="Periplasmic binding protein-like II"/>
    <property type="match status" value="2"/>
</dbReference>
<keyword evidence="2" id="KW-0812">Transmembrane</keyword>
<evidence type="ECO:0000259" key="3">
    <source>
        <dbReference type="PROSITE" id="PS50109"/>
    </source>
</evidence>
<dbReference type="PROSITE" id="PS50109">
    <property type="entry name" value="HIS_KIN"/>
    <property type="match status" value="1"/>
</dbReference>
<organism evidence="4 5">
    <name type="scientific">Arcobacter caeni</name>
    <dbReference type="NCBI Taxonomy" id="1912877"/>
    <lineage>
        <taxon>Bacteria</taxon>
        <taxon>Pseudomonadati</taxon>
        <taxon>Campylobacterota</taxon>
        <taxon>Epsilonproteobacteria</taxon>
        <taxon>Campylobacterales</taxon>
        <taxon>Arcobacteraceae</taxon>
        <taxon>Arcobacter</taxon>
    </lineage>
</organism>
<dbReference type="Proteomes" id="UP000251135">
    <property type="component" value="Unassembled WGS sequence"/>
</dbReference>
<comment type="caution">
    <text evidence="4">The sequence shown here is derived from an EMBL/GenBank/DDBJ whole genome shotgun (WGS) entry which is preliminary data.</text>
</comment>
<accession>A0A363D162</accession>
<dbReference type="RefSeq" id="WP_108558481.1">
    <property type="nucleotide sequence ID" value="NZ_MUXE01000005.1"/>
</dbReference>
<dbReference type="Gene3D" id="3.30.565.10">
    <property type="entry name" value="Histidine kinase-like ATPase, C-terminal domain"/>
    <property type="match status" value="1"/>
</dbReference>
<dbReference type="Gene3D" id="1.10.287.130">
    <property type="match status" value="1"/>
</dbReference>
<dbReference type="InterPro" id="IPR036890">
    <property type="entry name" value="HATPase_C_sf"/>
</dbReference>
<feature type="domain" description="Histidine kinase" evidence="3">
    <location>
        <begin position="324"/>
        <end position="522"/>
    </location>
</feature>
<dbReference type="InterPro" id="IPR001638">
    <property type="entry name" value="Solute-binding_3/MltF_N"/>
</dbReference>
<dbReference type="EMBL" id="MUXE01000005">
    <property type="protein sequence ID" value="PUE65078.1"/>
    <property type="molecule type" value="Genomic_DNA"/>
</dbReference>
<dbReference type="PANTHER" id="PTHR35936:SF19">
    <property type="entry name" value="AMINO-ACID-BINDING PROTEIN YXEM-RELATED"/>
    <property type="match status" value="1"/>
</dbReference>
<reference evidence="4 5" key="1">
    <citation type="submission" date="2017-02" db="EMBL/GenBank/DDBJ databases">
        <title>Arcobacter caeni sp. nov, a new Arcobacter species isolated from reclaimed water.</title>
        <authorList>
            <person name="Figueras M.J."/>
            <person name="Perez-Cataluna A."/>
            <person name="Salas-Masso N."/>
        </authorList>
    </citation>
    <scope>NUCLEOTIDE SEQUENCE [LARGE SCALE GENOMIC DNA]</scope>
    <source>
        <strain evidence="4 5">RW17-10</strain>
    </source>
</reference>
<keyword evidence="2" id="KW-0472">Membrane</keyword>
<dbReference type="OrthoDB" id="9813903at2"/>
<keyword evidence="5" id="KW-1185">Reference proteome</keyword>
<dbReference type="AlphaFoldDB" id="A0A363D162"/>
<dbReference type="InterPro" id="IPR005467">
    <property type="entry name" value="His_kinase_dom"/>
</dbReference>
<dbReference type="SUPFAM" id="SSF53850">
    <property type="entry name" value="Periplasmic binding protein-like II"/>
    <property type="match status" value="1"/>
</dbReference>
<name>A0A363D162_9BACT</name>
<sequence length="530" mass="62043">MKKNFLLLLFLFLFVFLSSLFADNIELNEEELSYLKVKKIITMCVDPDWEPFEKINENGLHEGISADLIKLISDKLNLKIKLIPTKNWDESIDFSKGKKCDILSFLNETAKRKEWLTFTKPIFKDPNVLIGRSEKSYIDDISKENLSIALPRQTAMGERFAKDFPNLTIIPTSSEDEAFKLVEERKADITLRSMIITAYTIKKNGLFNLKIIGQPKGYENYLRIGVRNDEPILRDILNKAITTITQKDTDDIVNEYVTIIIEETSKFITDLWVLWVLLIAFFMILLWNYMLNQKVKKEIKKKQQQQLILIEQKRKAEIGELLGNISHQWKNGLSQISSLNLEMIFMYELKEKLSDNKEFYQRLKDTENSIKFMVETMNTFLGYYKIDDDFSNFKIKENIKQVLKLIDVEIKNSKLEVKIVENFSLNMTANKNEWMHIWLNLITNSIKSAKIENIIKPQINITINENSVIFTDNCKGFENKVLENILNNEQRGLGLKMSFEILRKNNWIMTIQNSENGAKFILYDKNKNVI</sequence>
<evidence type="ECO:0000256" key="2">
    <source>
        <dbReference type="SAM" id="Phobius"/>
    </source>
</evidence>
<evidence type="ECO:0000313" key="5">
    <source>
        <dbReference type="Proteomes" id="UP000251135"/>
    </source>
</evidence>
<protein>
    <recommendedName>
        <fullName evidence="3">Histidine kinase domain-containing protein</fullName>
    </recommendedName>
</protein>
<evidence type="ECO:0000256" key="1">
    <source>
        <dbReference type="ARBA" id="ARBA00022729"/>
    </source>
</evidence>
<keyword evidence="2" id="KW-1133">Transmembrane helix</keyword>
<keyword evidence="1" id="KW-0732">Signal</keyword>
<dbReference type="SUPFAM" id="SSF55874">
    <property type="entry name" value="ATPase domain of HSP90 chaperone/DNA topoisomerase II/histidine kinase"/>
    <property type="match status" value="1"/>
</dbReference>
<evidence type="ECO:0000313" key="4">
    <source>
        <dbReference type="EMBL" id="PUE65078.1"/>
    </source>
</evidence>
<gene>
    <name evidence="4" type="ORF">B0174_04575</name>
</gene>
<dbReference type="PANTHER" id="PTHR35936">
    <property type="entry name" value="MEMBRANE-BOUND LYTIC MUREIN TRANSGLYCOSYLASE F"/>
    <property type="match status" value="1"/>
</dbReference>
<proteinExistence type="predicted"/>